<dbReference type="InterPro" id="IPR025681">
    <property type="entry name" value="COOH-NH2_lig"/>
</dbReference>
<evidence type="ECO:0008006" key="3">
    <source>
        <dbReference type="Google" id="ProtNLM"/>
    </source>
</evidence>
<dbReference type="EMBL" id="JACXZA010000002">
    <property type="protein sequence ID" value="MBD3918913.1"/>
    <property type="molecule type" value="Genomic_DNA"/>
</dbReference>
<evidence type="ECO:0000313" key="1">
    <source>
        <dbReference type="EMBL" id="MBD3918913.1"/>
    </source>
</evidence>
<accession>A0ABR8MSF2</accession>
<name>A0ABR8MSF2_9BACL</name>
<organism evidence="1 2">
    <name type="scientific">Paenibacillus terricola</name>
    <dbReference type="NCBI Taxonomy" id="2763503"/>
    <lineage>
        <taxon>Bacteria</taxon>
        <taxon>Bacillati</taxon>
        <taxon>Bacillota</taxon>
        <taxon>Bacilli</taxon>
        <taxon>Bacillales</taxon>
        <taxon>Paenibacillaceae</taxon>
        <taxon>Paenibacillus</taxon>
    </lineage>
</organism>
<sequence>MSAEELQQSCVRVWDDRRGPSDPLRMNAYDALIVVSGAPRMNNSVKPDSAGLSAAAWMLLAPGASQALTDQAEVVRRWSRAGLLRHAPTGERKALDPDRLIQEALRDGWRVYAVSVFHLEVIAVERCWSQGNGMKAVVDTALTSTDRLLSDVELVKQMGADPALRRVARAAVRALYSLGLDLGIAIVAIDGDGRTAALDVRQVPPFCEADGSIWANAVGRFQSMYATTLAAAPGQPYKHILIGADPEFVLVKPNGRIASADRFFGVGGGAGADALLIGQRLTYPIGELRPDPAVTPDELAANVRRQLIRADAKVDDDSLRWAAGAMPIGGIALGGHIHLSGVPLTSRLLRQLDRYVALPIAMIESDSGRRPRYGMLGDYRQQSHGGFEYRTLPSWLVSPAAAKAAFALTLLCAHDSWSLRVPPLLPERVEEAFYRGDRRVLVQQLDGIAAELAVAPSFSAYARWIEPLFAAVRQGTVWDAAADFRRKWRVGPYAT</sequence>
<evidence type="ECO:0000313" key="2">
    <source>
        <dbReference type="Proteomes" id="UP000609346"/>
    </source>
</evidence>
<dbReference type="Proteomes" id="UP000609346">
    <property type="component" value="Unassembled WGS sequence"/>
</dbReference>
<gene>
    <name evidence="1" type="ORF">H8B09_09130</name>
</gene>
<reference evidence="1 2" key="1">
    <citation type="submission" date="2020-09" db="EMBL/GenBank/DDBJ databases">
        <title>Paenibacillus sp. strain PR3 16S rRNA gene Genome sequencing and assembly.</title>
        <authorList>
            <person name="Kim J."/>
        </authorList>
    </citation>
    <scope>NUCLEOTIDE SEQUENCE [LARGE SCALE GENOMIC DNA]</scope>
    <source>
        <strain evidence="1 2">PR3</strain>
    </source>
</reference>
<comment type="caution">
    <text evidence="1">The sequence shown here is derived from an EMBL/GenBank/DDBJ whole genome shotgun (WGS) entry which is preliminary data.</text>
</comment>
<protein>
    <recommendedName>
        <fullName evidence="3">Phage phiEco32-like COOH-NH2 ligase-type 2</fullName>
    </recommendedName>
</protein>
<proteinExistence type="predicted"/>
<dbReference type="RefSeq" id="WP_191203202.1">
    <property type="nucleotide sequence ID" value="NZ_JACXZA010000002.1"/>
</dbReference>
<keyword evidence="2" id="KW-1185">Reference proteome</keyword>
<dbReference type="Pfam" id="PF14395">
    <property type="entry name" value="COOH-NH2_lig"/>
    <property type="match status" value="1"/>
</dbReference>